<evidence type="ECO:0000259" key="2">
    <source>
        <dbReference type="Pfam" id="PF00345"/>
    </source>
</evidence>
<dbReference type="Pfam" id="PF00345">
    <property type="entry name" value="PapD_N"/>
    <property type="match status" value="1"/>
</dbReference>
<name>A0A832PLQ6_9RHOB</name>
<accession>A0A832PLQ6</accession>
<evidence type="ECO:0000313" key="4">
    <source>
        <dbReference type="Proteomes" id="UP000580830"/>
    </source>
</evidence>
<comment type="caution">
    <text evidence="3">The sequence shown here is derived from an EMBL/GenBank/DDBJ whole genome shotgun (WGS) entry which is preliminary data.</text>
</comment>
<evidence type="ECO:0000313" key="3">
    <source>
        <dbReference type="EMBL" id="HHW33381.1"/>
    </source>
</evidence>
<dbReference type="EMBL" id="DULP01000071">
    <property type="protein sequence ID" value="HHW33381.1"/>
    <property type="molecule type" value="Genomic_DNA"/>
</dbReference>
<gene>
    <name evidence="3" type="ORF">GXX24_04450</name>
</gene>
<keyword evidence="1" id="KW-0732">Signal</keyword>
<dbReference type="Proteomes" id="UP000580830">
    <property type="component" value="Unassembled WGS sequence"/>
</dbReference>
<dbReference type="InterPro" id="IPR008962">
    <property type="entry name" value="PapD-like_sf"/>
</dbReference>
<proteinExistence type="predicted"/>
<feature type="chain" id="PRO_5032632071" evidence="1">
    <location>
        <begin position="25"/>
        <end position="237"/>
    </location>
</feature>
<feature type="signal peptide" evidence="1">
    <location>
        <begin position="1"/>
        <end position="24"/>
    </location>
</feature>
<evidence type="ECO:0000256" key="1">
    <source>
        <dbReference type="SAM" id="SignalP"/>
    </source>
</evidence>
<dbReference type="GO" id="GO:0030288">
    <property type="term" value="C:outer membrane-bounded periplasmic space"/>
    <property type="evidence" value="ECO:0007669"/>
    <property type="project" value="InterPro"/>
</dbReference>
<dbReference type="InterPro" id="IPR050643">
    <property type="entry name" value="Periplasmic_pilus_chap"/>
</dbReference>
<sequence length="237" mass="24841">MISLLRKGLVAAAITFASTLPMQAQSLRVSPVTLDVQAPGAATSLTIRNEGRDTMTVQARSFRWTQQGGKESLQRTGDVVVSPPAVRLSPGATQIIRVVRTSKAPVRGEEAYRIIINEVPDQARRRGGAVNFATELRIPVFFSGRGTSNPAVAWSLRDAGNATYLVAQNQGDTRLRLADLTLVGASGASVSHPGLVGYVLGGATMQWPVAAAGRLGAGARMRAQSNLGAVDAGIAAR</sequence>
<dbReference type="Gene3D" id="2.60.40.10">
    <property type="entry name" value="Immunoglobulins"/>
    <property type="match status" value="1"/>
</dbReference>
<dbReference type="InterPro" id="IPR013783">
    <property type="entry name" value="Ig-like_fold"/>
</dbReference>
<dbReference type="RefSeq" id="WP_303729482.1">
    <property type="nucleotide sequence ID" value="NZ_DULP01000071.1"/>
</dbReference>
<dbReference type="InterPro" id="IPR016147">
    <property type="entry name" value="Pili_assmbl_chaperone_N"/>
</dbReference>
<reference evidence="3 4" key="1">
    <citation type="journal article" date="2020" name="Biotechnol. Biofuels">
        <title>New insights from the biogas microbiome by comprehensive genome-resolved metagenomics of nearly 1600 species originating from multiple anaerobic digesters.</title>
        <authorList>
            <person name="Campanaro S."/>
            <person name="Treu L."/>
            <person name="Rodriguez-R L.M."/>
            <person name="Kovalovszki A."/>
            <person name="Ziels R.M."/>
            <person name="Maus I."/>
            <person name="Zhu X."/>
            <person name="Kougias P.G."/>
            <person name="Basile A."/>
            <person name="Luo G."/>
            <person name="Schluter A."/>
            <person name="Konstantinidis K.T."/>
            <person name="Angelidaki I."/>
        </authorList>
    </citation>
    <scope>NUCLEOTIDE SEQUENCE [LARGE SCALE GENOMIC DNA]</scope>
    <source>
        <strain evidence="3">AS04akNAM_125</strain>
    </source>
</reference>
<organism evidence="3 4">
    <name type="scientific">Paracoccus solventivorans</name>
    <dbReference type="NCBI Taxonomy" id="53463"/>
    <lineage>
        <taxon>Bacteria</taxon>
        <taxon>Pseudomonadati</taxon>
        <taxon>Pseudomonadota</taxon>
        <taxon>Alphaproteobacteria</taxon>
        <taxon>Rhodobacterales</taxon>
        <taxon>Paracoccaceae</taxon>
        <taxon>Paracoccus</taxon>
    </lineage>
</organism>
<dbReference type="PANTHER" id="PTHR30251">
    <property type="entry name" value="PILUS ASSEMBLY CHAPERONE"/>
    <property type="match status" value="1"/>
</dbReference>
<protein>
    <submittedName>
        <fullName evidence="3">Molecular chaperone</fullName>
    </submittedName>
</protein>
<feature type="domain" description="Pili assembly chaperone N-terminal" evidence="2">
    <location>
        <begin position="27"/>
        <end position="143"/>
    </location>
</feature>
<dbReference type="AlphaFoldDB" id="A0A832PLQ6"/>
<dbReference type="PANTHER" id="PTHR30251:SF4">
    <property type="entry name" value="SLR1668 PROTEIN"/>
    <property type="match status" value="1"/>
</dbReference>
<dbReference type="GO" id="GO:0071555">
    <property type="term" value="P:cell wall organization"/>
    <property type="evidence" value="ECO:0007669"/>
    <property type="project" value="InterPro"/>
</dbReference>
<dbReference type="SUPFAM" id="SSF49354">
    <property type="entry name" value="PapD-like"/>
    <property type="match status" value="1"/>
</dbReference>